<evidence type="ECO:0000313" key="1">
    <source>
        <dbReference type="EMBL" id="OCX75429.1"/>
    </source>
</evidence>
<name>A0A1C2IHG3_ACITH</name>
<evidence type="ECO:0008006" key="3">
    <source>
        <dbReference type="Google" id="ProtNLM"/>
    </source>
</evidence>
<accession>A0A1C2IHG3</accession>
<comment type="caution">
    <text evidence="1">The sequence shown here is derived from an EMBL/GenBank/DDBJ whole genome shotgun (WGS) entry which is preliminary data.</text>
</comment>
<dbReference type="NCBIfam" id="TIGR03831">
    <property type="entry name" value="YgiT_finger"/>
    <property type="match status" value="1"/>
</dbReference>
<dbReference type="AlphaFoldDB" id="A0A1C2IHG3"/>
<keyword evidence="2" id="KW-1185">Reference proteome</keyword>
<protein>
    <recommendedName>
        <fullName evidence="3">YgiT-type zinc finger domain-containing protein</fullName>
    </recommendedName>
</protein>
<dbReference type="OrthoDB" id="9812340at2"/>
<sequence length="74" mass="8268">MKCDICKQGQTAPGFVTVTLERADTVLVIKDVPAEVCTQCGEYYLDDATTQRIMTMGEDAIRHRAEVEVLRYVA</sequence>
<dbReference type="RefSeq" id="WP_065973428.1">
    <property type="nucleotide sequence ID" value="NZ_LWRY01000015.1"/>
</dbReference>
<dbReference type="Gene3D" id="3.10.20.860">
    <property type="match status" value="1"/>
</dbReference>
<reference evidence="1" key="1">
    <citation type="journal article" date="2016" name="Int. J. Mol. Sci.">
        <title>Comparative genomics of the extreme acidophile Acidithiobacillus thiooxidans reveals intraspecific divergence and niche adaptation.</title>
        <authorList>
            <person name="Zhang X."/>
            <person name="Feng X."/>
            <person name="Tao J."/>
            <person name="Ma L."/>
            <person name="Xiao Y."/>
            <person name="Liang Y."/>
            <person name="Liu X."/>
            <person name="Yin H."/>
        </authorList>
    </citation>
    <scope>NUCLEOTIDE SEQUENCE [LARGE SCALE GENOMIC DNA]</scope>
    <source>
        <strain evidence="1">DXS-W</strain>
    </source>
</reference>
<dbReference type="InterPro" id="IPR022453">
    <property type="entry name" value="Znf_MqsA-type"/>
</dbReference>
<dbReference type="EMBL" id="LWRY01000015">
    <property type="protein sequence ID" value="OCX75429.1"/>
    <property type="molecule type" value="Genomic_DNA"/>
</dbReference>
<gene>
    <name evidence="1" type="ORF">A6M23_02740</name>
</gene>
<evidence type="ECO:0000313" key="2">
    <source>
        <dbReference type="Proteomes" id="UP000095008"/>
    </source>
</evidence>
<dbReference type="CDD" id="cd12870">
    <property type="entry name" value="MqsA"/>
    <property type="match status" value="1"/>
</dbReference>
<proteinExistence type="predicted"/>
<organism evidence="1 2">
    <name type="scientific">Acidithiobacillus thiooxidans</name>
    <name type="common">Thiobacillus thiooxidans</name>
    <dbReference type="NCBI Taxonomy" id="930"/>
    <lineage>
        <taxon>Bacteria</taxon>
        <taxon>Pseudomonadati</taxon>
        <taxon>Pseudomonadota</taxon>
        <taxon>Acidithiobacillia</taxon>
        <taxon>Acidithiobacillales</taxon>
        <taxon>Acidithiobacillaceae</taxon>
        <taxon>Acidithiobacillus</taxon>
    </lineage>
</organism>
<dbReference type="Proteomes" id="UP000095008">
    <property type="component" value="Unassembled WGS sequence"/>
</dbReference>